<evidence type="ECO:0000313" key="1">
    <source>
        <dbReference type="EMBL" id="KRY48341.1"/>
    </source>
</evidence>
<protein>
    <submittedName>
        <fullName evidence="1">Uncharacterized protein</fullName>
    </submittedName>
</protein>
<organism evidence="1 2">
    <name type="scientific">Trichinella britovi</name>
    <name type="common">Parasitic roundworm</name>
    <dbReference type="NCBI Taxonomy" id="45882"/>
    <lineage>
        <taxon>Eukaryota</taxon>
        <taxon>Metazoa</taxon>
        <taxon>Ecdysozoa</taxon>
        <taxon>Nematoda</taxon>
        <taxon>Enoplea</taxon>
        <taxon>Dorylaimia</taxon>
        <taxon>Trichinellida</taxon>
        <taxon>Trichinellidae</taxon>
        <taxon>Trichinella</taxon>
    </lineage>
</organism>
<proteinExistence type="predicted"/>
<keyword evidence="2" id="KW-1185">Reference proteome</keyword>
<sequence length="118" mass="13434">MTYAKFFHLFVNFQPNVLNIEAYLRGNTDANQNSHTTEYGSHYGSIFCGTFLAVHGRTVYWTVEKEQKRCKYIQEVWQLLLEVSGLPKRRPTGPPCGISNTGVSQSDFFPPCNQPISI</sequence>
<dbReference type="Proteomes" id="UP000054653">
    <property type="component" value="Unassembled WGS sequence"/>
</dbReference>
<dbReference type="AlphaFoldDB" id="A0A0V1CGI1"/>
<gene>
    <name evidence="1" type="ORF">T03_2360</name>
</gene>
<evidence type="ECO:0000313" key="2">
    <source>
        <dbReference type="Proteomes" id="UP000054653"/>
    </source>
</evidence>
<dbReference type="EMBL" id="JYDI01000210">
    <property type="protein sequence ID" value="KRY48341.1"/>
    <property type="molecule type" value="Genomic_DNA"/>
</dbReference>
<reference evidence="1 2" key="1">
    <citation type="submission" date="2015-01" db="EMBL/GenBank/DDBJ databases">
        <title>Evolution of Trichinella species and genotypes.</title>
        <authorList>
            <person name="Korhonen P.K."/>
            <person name="Edoardo P."/>
            <person name="Giuseppe L.R."/>
            <person name="Gasser R.B."/>
        </authorList>
    </citation>
    <scope>NUCLEOTIDE SEQUENCE [LARGE SCALE GENOMIC DNA]</scope>
    <source>
        <strain evidence="1">ISS120</strain>
    </source>
</reference>
<name>A0A0V1CGI1_TRIBR</name>
<accession>A0A0V1CGI1</accession>
<comment type="caution">
    <text evidence="1">The sequence shown here is derived from an EMBL/GenBank/DDBJ whole genome shotgun (WGS) entry which is preliminary data.</text>
</comment>